<dbReference type="Pfam" id="PF00884">
    <property type="entry name" value="Sulfatase"/>
    <property type="match status" value="1"/>
</dbReference>
<dbReference type="PANTHER" id="PTHR42693">
    <property type="entry name" value="ARYLSULFATASE FAMILY MEMBER"/>
    <property type="match status" value="1"/>
</dbReference>
<dbReference type="InterPro" id="IPR050738">
    <property type="entry name" value="Sulfatase"/>
</dbReference>
<keyword evidence="4" id="KW-1185">Reference proteome</keyword>
<dbReference type="SUPFAM" id="SSF53649">
    <property type="entry name" value="Alkaline phosphatase-like"/>
    <property type="match status" value="1"/>
</dbReference>
<evidence type="ECO:0000256" key="1">
    <source>
        <dbReference type="ARBA" id="ARBA00008779"/>
    </source>
</evidence>
<sequence>MGSTRRPNFLITVADDLGYSDSKPFGSEIGTPTLDFLARTGTCLTNFHTASACSPTRSMLFSGTDNHIAGLGQMAEHMRNAKQYEGRPGYEGYLNWEVAALSEVLQDAGYSTAISGKWYVDIPQQLRFPLD</sequence>
<dbReference type="Proteomes" id="UP000326565">
    <property type="component" value="Unassembled WGS sequence"/>
</dbReference>
<reference evidence="3 4" key="1">
    <citation type="submission" date="2019-04" db="EMBL/GenBank/DDBJ databases">
        <title>Friends and foes A comparative genomics study of 23 Aspergillus species from section Flavi.</title>
        <authorList>
            <consortium name="DOE Joint Genome Institute"/>
            <person name="Kjaerbolling I."/>
            <person name="Vesth T."/>
            <person name="Frisvad J.C."/>
            <person name="Nybo J.L."/>
            <person name="Theobald S."/>
            <person name="Kildgaard S."/>
            <person name="Isbrandt T."/>
            <person name="Kuo A."/>
            <person name="Sato A."/>
            <person name="Lyhne E.K."/>
            <person name="Kogle M.E."/>
            <person name="Wiebenga A."/>
            <person name="Kun R.S."/>
            <person name="Lubbers R.J."/>
            <person name="Makela M.R."/>
            <person name="Barry K."/>
            <person name="Chovatia M."/>
            <person name="Clum A."/>
            <person name="Daum C."/>
            <person name="Haridas S."/>
            <person name="He G."/>
            <person name="LaButti K."/>
            <person name="Lipzen A."/>
            <person name="Mondo S."/>
            <person name="Riley R."/>
            <person name="Salamov A."/>
            <person name="Simmons B.A."/>
            <person name="Magnuson J.K."/>
            <person name="Henrissat B."/>
            <person name="Mortensen U.H."/>
            <person name="Larsen T.O."/>
            <person name="Devries R.P."/>
            <person name="Grigoriev I.V."/>
            <person name="Machida M."/>
            <person name="Baker S.E."/>
            <person name="Andersen M.R."/>
        </authorList>
    </citation>
    <scope>NUCLEOTIDE SEQUENCE [LARGE SCALE GENOMIC DNA]</scope>
    <source>
        <strain evidence="3 4">CBS 151.66</strain>
    </source>
</reference>
<protein>
    <submittedName>
        <fullName evidence="3">Alkaline-phosphatase-like protein</fullName>
    </submittedName>
</protein>
<name>A0A5N5WZH0_9EURO</name>
<dbReference type="GO" id="GO:0004065">
    <property type="term" value="F:arylsulfatase activity"/>
    <property type="evidence" value="ECO:0007669"/>
    <property type="project" value="TreeGrafter"/>
</dbReference>
<organism evidence="3 4">
    <name type="scientific">Aspergillus leporis</name>
    <dbReference type="NCBI Taxonomy" id="41062"/>
    <lineage>
        <taxon>Eukaryota</taxon>
        <taxon>Fungi</taxon>
        <taxon>Dikarya</taxon>
        <taxon>Ascomycota</taxon>
        <taxon>Pezizomycotina</taxon>
        <taxon>Eurotiomycetes</taxon>
        <taxon>Eurotiomycetidae</taxon>
        <taxon>Eurotiales</taxon>
        <taxon>Aspergillaceae</taxon>
        <taxon>Aspergillus</taxon>
        <taxon>Aspergillus subgen. Circumdati</taxon>
    </lineage>
</organism>
<evidence type="ECO:0000313" key="4">
    <source>
        <dbReference type="Proteomes" id="UP000326565"/>
    </source>
</evidence>
<evidence type="ECO:0000259" key="2">
    <source>
        <dbReference type="Pfam" id="PF00884"/>
    </source>
</evidence>
<accession>A0A5N5WZH0</accession>
<dbReference type="EMBL" id="ML732221">
    <property type="protein sequence ID" value="KAB8073749.1"/>
    <property type="molecule type" value="Genomic_DNA"/>
</dbReference>
<feature type="domain" description="Sulfatase N-terminal" evidence="2">
    <location>
        <begin position="7"/>
        <end position="121"/>
    </location>
</feature>
<gene>
    <name evidence="3" type="ORF">BDV29DRAFT_157251</name>
</gene>
<dbReference type="InterPro" id="IPR017850">
    <property type="entry name" value="Alkaline_phosphatase_core_sf"/>
</dbReference>
<comment type="similarity">
    <text evidence="1">Belongs to the sulfatase family.</text>
</comment>
<proteinExistence type="inferred from homology"/>
<evidence type="ECO:0000313" key="3">
    <source>
        <dbReference type="EMBL" id="KAB8073749.1"/>
    </source>
</evidence>
<dbReference type="AlphaFoldDB" id="A0A5N5WZH0"/>
<dbReference type="Gene3D" id="3.40.720.10">
    <property type="entry name" value="Alkaline Phosphatase, subunit A"/>
    <property type="match status" value="1"/>
</dbReference>
<dbReference type="InterPro" id="IPR000917">
    <property type="entry name" value="Sulfatase_N"/>
</dbReference>
<dbReference type="PANTHER" id="PTHR42693:SF33">
    <property type="entry name" value="ARYLSULFATASE"/>
    <property type="match status" value="1"/>
</dbReference>
<dbReference type="OrthoDB" id="103349at2759"/>